<dbReference type="GO" id="GO:0045944">
    <property type="term" value="P:positive regulation of transcription by RNA polymerase II"/>
    <property type="evidence" value="ECO:0007669"/>
    <property type="project" value="TreeGrafter"/>
</dbReference>
<sequence>MAEDLTRSSTQRQEKSGEVQLESSVEDGQTQLPVNGEQLPCSTEMAAGLTTATADTGLGGQENTNNPTDKGHTGILPLAETKEVQPVQQSLSDKDSLTTASNTITTTDMLTQENSIRDVISSVHPGHVQGELVTQPPEVSTIDHIISSTSEDPRTVLSAPTSANTQGTEVTSEDTIVHSSAADLTGMTRVFVDEQGVIIGQEHSPLTTVEEHQTDQPQLDGDSIVPTEAEASLNHQQEHRLPANVMVVTADGSQESYTIQDTEHITQAEHHVDTTVEGDGETDHMSKVVLVTDPNTDMTAETFTIQTSEDGSQQPIIIATSPEQDGTVTIVTDSGNGTDIPTEISAVVISSDSESIQTMANQQHIVAPVVVPPVGHDGFPRATPIMSTINPAGHHHLQIHGMVSQPLEPPPKCMVCGDKSSGVHYGVLACEGCKGFFRRALQDIGDPSRKKCYYNKNCEVTVQTRNRCQYCRLQKCLALGMSRSAAKLGRRSKKMREMINEACRTIEDSQTAQALHGLLSLKSDSGPGDFPSLLKAVGEQMSQPGRAGTVAAGLAVATTGAGMGAGGDVENGEKKALPMKTPKSTPKRTKKNEQKVTPTSTFAAARAGVGMQLAPILATPQYPPMHQPIMMVPQLQPGQQAPMMDLLMKMQAANQTVGQATATTATTTSPGAQTTSKVKADLRRIILKQHQSKDGSNIQQYIIQEDGGDGSQVYPIDLAMRTSDGANLQSIPQPLQLTTTTTGQIVSSQETVVTATTSQPVVIAMKPASSKTTDQVSRSPLKKRPIRQPSPLQSPIEKRAKMDGPLDHMGSDNQLAENLQQESQQLPQHIGNHVSLTPQSQEYNSSQLEGISSLIYEAYNDTLRFTYKNTQMLRQNLPVEKHVENAANGNEPSEEAIARKLASACWTGFESTFYNKAVPEVVKFAKRIPGFSSLDTDDQILLIKGGCFEVACVMNSAFIDVDGNTMLILENGKNYTKENLKSEFLLGENFVELMFNFSLRFNVFKLTDSETALFAALMLISPERPGIKNKEEVSKLQELIIQTLQGQVNMNHPTEVGLFPRLLMIISNLRELNVEHRRMLSSLRGRIVFTDGLLIEIFGSD</sequence>
<dbReference type="KEGG" id="lak:106177786"/>
<dbReference type="Gene3D" id="1.10.565.10">
    <property type="entry name" value="Retinoid X Receptor"/>
    <property type="match status" value="1"/>
</dbReference>
<evidence type="ECO:0000256" key="3">
    <source>
        <dbReference type="ARBA" id="ARBA00022771"/>
    </source>
</evidence>
<dbReference type="InParanoid" id="A0A1S3K164"/>
<feature type="region of interest" description="Disordered" evidence="10">
    <location>
        <begin position="766"/>
        <end position="812"/>
    </location>
</feature>
<proteinExistence type="inferred from homology"/>
<evidence type="ECO:0000256" key="9">
    <source>
        <dbReference type="ARBA" id="ARBA00023242"/>
    </source>
</evidence>
<protein>
    <submittedName>
        <fullName evidence="14">Uncharacterized protein LOC106177786</fullName>
    </submittedName>
</protein>
<feature type="compositionally biased region" description="Polar residues" evidence="10">
    <location>
        <begin position="769"/>
        <end position="778"/>
    </location>
</feature>
<feature type="region of interest" description="Disordered" evidence="10">
    <location>
        <begin position="1"/>
        <end position="37"/>
    </location>
</feature>
<dbReference type="GeneID" id="106177786"/>
<evidence type="ECO:0000256" key="8">
    <source>
        <dbReference type="ARBA" id="ARBA00023170"/>
    </source>
</evidence>
<evidence type="ECO:0000256" key="1">
    <source>
        <dbReference type="ARBA" id="ARBA00008092"/>
    </source>
</evidence>
<dbReference type="SUPFAM" id="SSF48508">
    <property type="entry name" value="Nuclear receptor ligand-binding domain"/>
    <property type="match status" value="1"/>
</dbReference>
<evidence type="ECO:0000313" key="14">
    <source>
        <dbReference type="RefSeq" id="XP_013416129.1"/>
    </source>
</evidence>
<feature type="compositionally biased region" description="Polar residues" evidence="10">
    <location>
        <begin position="21"/>
        <end position="33"/>
    </location>
</feature>
<dbReference type="Proteomes" id="UP000085678">
    <property type="component" value="Unplaced"/>
</dbReference>
<dbReference type="OrthoDB" id="5837785at2759"/>
<dbReference type="Pfam" id="PF00105">
    <property type="entry name" value="zf-C4"/>
    <property type="match status" value="1"/>
</dbReference>
<feature type="region of interest" description="Disordered" evidence="10">
    <location>
        <begin position="565"/>
        <end position="599"/>
    </location>
</feature>
<keyword evidence="3" id="KW-0863">Zinc-finger</keyword>
<dbReference type="RefSeq" id="XP_013416129.1">
    <property type="nucleotide sequence ID" value="XM_013560675.1"/>
</dbReference>
<dbReference type="PANTHER" id="PTHR24082">
    <property type="entry name" value="NUCLEAR HORMONE RECEPTOR"/>
    <property type="match status" value="1"/>
</dbReference>
<dbReference type="InterPro" id="IPR050234">
    <property type="entry name" value="Nuclear_hormone_rcpt_NR1"/>
</dbReference>
<keyword evidence="13" id="KW-1185">Reference proteome</keyword>
<dbReference type="InterPro" id="IPR001628">
    <property type="entry name" value="Znf_hrmn_rcpt"/>
</dbReference>
<keyword evidence="5" id="KW-0805">Transcription regulation</keyword>
<dbReference type="InterPro" id="IPR035500">
    <property type="entry name" value="NHR-like_dom_sf"/>
</dbReference>
<dbReference type="GO" id="GO:0000122">
    <property type="term" value="P:negative regulation of transcription by RNA polymerase II"/>
    <property type="evidence" value="ECO:0007669"/>
    <property type="project" value="TreeGrafter"/>
</dbReference>
<keyword evidence="7" id="KW-0804">Transcription</keyword>
<dbReference type="GO" id="GO:0000978">
    <property type="term" value="F:RNA polymerase II cis-regulatory region sequence-specific DNA binding"/>
    <property type="evidence" value="ECO:0007669"/>
    <property type="project" value="TreeGrafter"/>
</dbReference>
<keyword evidence="4" id="KW-0862">Zinc</keyword>
<feature type="compositionally biased region" description="Basic and acidic residues" evidence="10">
    <location>
        <begin position="796"/>
        <end position="810"/>
    </location>
</feature>
<evidence type="ECO:0000256" key="2">
    <source>
        <dbReference type="ARBA" id="ARBA00022723"/>
    </source>
</evidence>
<feature type="region of interest" description="Disordered" evidence="10">
    <location>
        <begin position="151"/>
        <end position="172"/>
    </location>
</feature>
<name>A0A1S3K164_LINAN</name>
<comment type="similarity">
    <text evidence="1">Belongs to the nuclear hormone receptor family. NR1 subfamily.</text>
</comment>
<dbReference type="InterPro" id="IPR013088">
    <property type="entry name" value="Znf_NHR/GATA"/>
</dbReference>
<feature type="region of interest" description="Disordered" evidence="10">
    <location>
        <begin position="54"/>
        <end position="73"/>
    </location>
</feature>
<organism evidence="13 14">
    <name type="scientific">Lingula anatina</name>
    <name type="common">Brachiopod</name>
    <name type="synonym">Lingula unguis</name>
    <dbReference type="NCBI Taxonomy" id="7574"/>
    <lineage>
        <taxon>Eukaryota</taxon>
        <taxon>Metazoa</taxon>
        <taxon>Spiralia</taxon>
        <taxon>Lophotrochozoa</taxon>
        <taxon>Brachiopoda</taxon>
        <taxon>Linguliformea</taxon>
        <taxon>Lingulata</taxon>
        <taxon>Lingulida</taxon>
        <taxon>Linguloidea</taxon>
        <taxon>Lingulidae</taxon>
        <taxon>Lingula</taxon>
    </lineage>
</organism>
<keyword evidence="9" id="KW-0539">Nucleus</keyword>
<keyword evidence="8" id="KW-0675">Receptor</keyword>
<dbReference type="GO" id="GO:0030154">
    <property type="term" value="P:cell differentiation"/>
    <property type="evidence" value="ECO:0007669"/>
    <property type="project" value="TreeGrafter"/>
</dbReference>
<dbReference type="GO" id="GO:0004879">
    <property type="term" value="F:nuclear receptor activity"/>
    <property type="evidence" value="ECO:0007669"/>
    <property type="project" value="InterPro"/>
</dbReference>
<dbReference type="CDD" id="cd06916">
    <property type="entry name" value="NR_DBD_like"/>
    <property type="match status" value="1"/>
</dbReference>
<evidence type="ECO:0000256" key="6">
    <source>
        <dbReference type="ARBA" id="ARBA00023125"/>
    </source>
</evidence>
<evidence type="ECO:0000313" key="13">
    <source>
        <dbReference type="Proteomes" id="UP000085678"/>
    </source>
</evidence>
<feature type="compositionally biased region" description="Polar residues" evidence="10">
    <location>
        <begin position="158"/>
        <end position="172"/>
    </location>
</feature>
<dbReference type="PROSITE" id="PS51843">
    <property type="entry name" value="NR_LBD"/>
    <property type="match status" value="1"/>
</dbReference>
<dbReference type="PRINTS" id="PR00546">
    <property type="entry name" value="THYROIDHORMR"/>
</dbReference>
<dbReference type="PROSITE" id="PS51030">
    <property type="entry name" value="NUCLEAR_REC_DBD_2"/>
    <property type="match status" value="1"/>
</dbReference>
<dbReference type="Gene3D" id="3.30.50.10">
    <property type="entry name" value="Erythroid Transcription Factor GATA-1, subunit A"/>
    <property type="match status" value="1"/>
</dbReference>
<evidence type="ECO:0000259" key="11">
    <source>
        <dbReference type="PROSITE" id="PS51030"/>
    </source>
</evidence>
<dbReference type="InterPro" id="IPR000536">
    <property type="entry name" value="Nucl_hrmn_rcpt_lig-bd"/>
</dbReference>
<dbReference type="AlphaFoldDB" id="A0A1S3K164"/>
<dbReference type="PROSITE" id="PS00031">
    <property type="entry name" value="NUCLEAR_REC_DBD_1"/>
    <property type="match status" value="1"/>
</dbReference>
<dbReference type="SUPFAM" id="SSF57716">
    <property type="entry name" value="Glucocorticoid receptor-like (DNA-binding domain)"/>
    <property type="match status" value="1"/>
</dbReference>
<dbReference type="Pfam" id="PF00104">
    <property type="entry name" value="Hormone_recep"/>
    <property type="match status" value="1"/>
</dbReference>
<dbReference type="PANTHER" id="PTHR24082:SF473">
    <property type="entry name" value="ECDYSONE-INDUCED PROTEIN 75B, ISOFORM B"/>
    <property type="match status" value="1"/>
</dbReference>
<dbReference type="SMART" id="SM00430">
    <property type="entry name" value="HOLI"/>
    <property type="match status" value="1"/>
</dbReference>
<feature type="domain" description="NR LBD" evidence="12">
    <location>
        <begin position="878"/>
        <end position="1101"/>
    </location>
</feature>
<keyword evidence="6" id="KW-0238">DNA-binding</keyword>
<dbReference type="SMART" id="SM00399">
    <property type="entry name" value="ZnF_C4"/>
    <property type="match status" value="1"/>
</dbReference>
<evidence type="ECO:0000256" key="7">
    <source>
        <dbReference type="ARBA" id="ARBA00023163"/>
    </source>
</evidence>
<feature type="domain" description="Nuclear receptor" evidence="11">
    <location>
        <begin position="410"/>
        <end position="488"/>
    </location>
</feature>
<dbReference type="InterPro" id="IPR001723">
    <property type="entry name" value="Nuclear_hrmn_rcpt"/>
</dbReference>
<dbReference type="GO" id="GO:0008270">
    <property type="term" value="F:zinc ion binding"/>
    <property type="evidence" value="ECO:0007669"/>
    <property type="project" value="UniProtKB-KW"/>
</dbReference>
<dbReference type="GO" id="GO:0009755">
    <property type="term" value="P:hormone-mediated signaling pathway"/>
    <property type="evidence" value="ECO:0007669"/>
    <property type="project" value="TreeGrafter"/>
</dbReference>
<keyword evidence="2" id="KW-0479">Metal-binding</keyword>
<reference evidence="14" key="1">
    <citation type="submission" date="2025-08" db="UniProtKB">
        <authorList>
            <consortium name="RefSeq"/>
        </authorList>
    </citation>
    <scope>IDENTIFICATION</scope>
    <source>
        <tissue evidence="14">Gonads</tissue>
    </source>
</reference>
<gene>
    <name evidence="14" type="primary">LOC106177786</name>
</gene>
<dbReference type="PRINTS" id="PR00047">
    <property type="entry name" value="STROIDFINGER"/>
</dbReference>
<dbReference type="PRINTS" id="PR00398">
    <property type="entry name" value="STRDHORMONER"/>
</dbReference>
<evidence type="ECO:0000256" key="10">
    <source>
        <dbReference type="SAM" id="MobiDB-lite"/>
    </source>
</evidence>
<evidence type="ECO:0000256" key="5">
    <source>
        <dbReference type="ARBA" id="ARBA00023015"/>
    </source>
</evidence>
<evidence type="ECO:0000256" key="4">
    <source>
        <dbReference type="ARBA" id="ARBA00022833"/>
    </source>
</evidence>
<accession>A0A1S3K164</accession>
<dbReference type="CDD" id="cd06929">
    <property type="entry name" value="NR_LBD_F1"/>
    <property type="match status" value="1"/>
</dbReference>
<evidence type="ECO:0000259" key="12">
    <source>
        <dbReference type="PROSITE" id="PS51843"/>
    </source>
</evidence>
<dbReference type="InterPro" id="IPR001728">
    <property type="entry name" value="ThyrH_rcpt"/>
</dbReference>
<feature type="compositionally biased region" description="Basic and acidic residues" evidence="10">
    <location>
        <begin position="1"/>
        <end position="17"/>
    </location>
</feature>